<dbReference type="STRING" id="3916.A0A3Q0EPC1"/>
<sequence length="228" mass="26543">MIEKIYTTAVDYGNLLKEEKKGQGKRRALSELLKLLESNGLSRHKSAYTGDQHKTWWFLQLYENISYLLPTSSRLECVTPGIPEVENKSIEEESLLMEWKTATDYYYKSVVSVLLMQQMCLNPHKDITFQQVDSSSSFLNQLIQIQQKQLTAASAFNKQLKCFRERVFTLGKLFSISFTDNEKNYICSIIPKQDATYKCMWQQKQLFDTLYATSQEELLLLRILESSL</sequence>
<dbReference type="PANTHER" id="PTHR48103:SF2">
    <property type="entry name" value="MIDASIN"/>
    <property type="match status" value="1"/>
</dbReference>
<dbReference type="AlphaFoldDB" id="A0A3Q0EPC1"/>
<dbReference type="GeneID" id="106754547"/>
<dbReference type="RefSeq" id="XP_022633708.1">
    <property type="nucleotide sequence ID" value="XM_022777987.1"/>
</dbReference>
<name>A0A3Q0EPC1_VIGRR</name>
<gene>
    <name evidence="4" type="primary">LOC106754547</name>
</gene>
<proteinExistence type="predicted"/>
<keyword evidence="2" id="KW-0067">ATP-binding</keyword>
<evidence type="ECO:0000313" key="3">
    <source>
        <dbReference type="Proteomes" id="UP000087766"/>
    </source>
</evidence>
<keyword evidence="3" id="KW-1185">Reference proteome</keyword>
<dbReference type="GO" id="GO:0000055">
    <property type="term" value="P:ribosomal large subunit export from nucleus"/>
    <property type="evidence" value="ECO:0007669"/>
    <property type="project" value="TreeGrafter"/>
</dbReference>
<dbReference type="GO" id="GO:0005524">
    <property type="term" value="F:ATP binding"/>
    <property type="evidence" value="ECO:0007669"/>
    <property type="project" value="UniProtKB-KW"/>
</dbReference>
<organism evidence="3 4">
    <name type="scientific">Vigna radiata var. radiata</name>
    <name type="common">Mung bean</name>
    <name type="synonym">Phaseolus aureus</name>
    <dbReference type="NCBI Taxonomy" id="3916"/>
    <lineage>
        <taxon>Eukaryota</taxon>
        <taxon>Viridiplantae</taxon>
        <taxon>Streptophyta</taxon>
        <taxon>Embryophyta</taxon>
        <taxon>Tracheophyta</taxon>
        <taxon>Spermatophyta</taxon>
        <taxon>Magnoliopsida</taxon>
        <taxon>eudicotyledons</taxon>
        <taxon>Gunneridae</taxon>
        <taxon>Pentapetalae</taxon>
        <taxon>rosids</taxon>
        <taxon>fabids</taxon>
        <taxon>Fabales</taxon>
        <taxon>Fabaceae</taxon>
        <taxon>Papilionoideae</taxon>
        <taxon>50 kb inversion clade</taxon>
        <taxon>NPAAA clade</taxon>
        <taxon>indigoferoid/millettioid clade</taxon>
        <taxon>Phaseoleae</taxon>
        <taxon>Vigna</taxon>
    </lineage>
</organism>
<dbReference type="GO" id="GO:0005634">
    <property type="term" value="C:nucleus"/>
    <property type="evidence" value="ECO:0007669"/>
    <property type="project" value="TreeGrafter"/>
</dbReference>
<evidence type="ECO:0000313" key="4">
    <source>
        <dbReference type="RefSeq" id="XP_022633708.1"/>
    </source>
</evidence>
<keyword evidence="1" id="KW-0547">Nucleotide-binding</keyword>
<dbReference type="PANTHER" id="PTHR48103">
    <property type="entry name" value="MIDASIN-RELATED"/>
    <property type="match status" value="1"/>
</dbReference>
<dbReference type="OrthoDB" id="5186at2759"/>
<dbReference type="GO" id="GO:0030687">
    <property type="term" value="C:preribosome, large subunit precursor"/>
    <property type="evidence" value="ECO:0007669"/>
    <property type="project" value="TreeGrafter"/>
</dbReference>
<reference evidence="4" key="1">
    <citation type="submission" date="2025-08" db="UniProtKB">
        <authorList>
            <consortium name="RefSeq"/>
        </authorList>
    </citation>
    <scope>IDENTIFICATION</scope>
    <source>
        <tissue evidence="4">Leaf</tissue>
    </source>
</reference>
<dbReference type="GO" id="GO:0000027">
    <property type="term" value="P:ribosomal large subunit assembly"/>
    <property type="evidence" value="ECO:0007669"/>
    <property type="project" value="TreeGrafter"/>
</dbReference>
<dbReference type="KEGG" id="vra:106754547"/>
<evidence type="ECO:0000256" key="2">
    <source>
        <dbReference type="ARBA" id="ARBA00022840"/>
    </source>
</evidence>
<accession>A0A3Q0EPC1</accession>
<dbReference type="Proteomes" id="UP000087766">
    <property type="component" value="Unplaced"/>
</dbReference>
<protein>
    <submittedName>
        <fullName evidence="4">Uncharacterized protein LOC106754547</fullName>
    </submittedName>
</protein>
<evidence type="ECO:0000256" key="1">
    <source>
        <dbReference type="ARBA" id="ARBA00022741"/>
    </source>
</evidence>